<dbReference type="GO" id="GO:0006227">
    <property type="term" value="P:dUDP biosynthetic process"/>
    <property type="evidence" value="ECO:0007669"/>
    <property type="project" value="TreeGrafter"/>
</dbReference>
<keyword evidence="2 8" id="KW-0808">Transferase</keyword>
<comment type="function">
    <text evidence="8">Phosphorylation of dTMP to form dTDP in both de novo and salvage pathways of dTTP synthesis.</text>
</comment>
<evidence type="ECO:0000256" key="5">
    <source>
        <dbReference type="ARBA" id="ARBA00022777"/>
    </source>
</evidence>
<accession>A0A517R3N6</accession>
<keyword evidence="4 8" id="KW-0547">Nucleotide-binding</keyword>
<dbReference type="GO" id="GO:0004798">
    <property type="term" value="F:dTMP kinase activity"/>
    <property type="evidence" value="ECO:0007669"/>
    <property type="project" value="UniProtKB-UniRule"/>
</dbReference>
<dbReference type="PANTHER" id="PTHR10344">
    <property type="entry name" value="THYMIDYLATE KINASE"/>
    <property type="match status" value="1"/>
</dbReference>
<dbReference type="GO" id="GO:0006233">
    <property type="term" value="P:dTDP biosynthetic process"/>
    <property type="evidence" value="ECO:0007669"/>
    <property type="project" value="InterPro"/>
</dbReference>
<dbReference type="GO" id="GO:0005524">
    <property type="term" value="F:ATP binding"/>
    <property type="evidence" value="ECO:0007669"/>
    <property type="project" value="UniProtKB-UniRule"/>
</dbReference>
<organism evidence="10 11">
    <name type="scientific">Stratiformator vulcanicus</name>
    <dbReference type="NCBI Taxonomy" id="2527980"/>
    <lineage>
        <taxon>Bacteria</taxon>
        <taxon>Pseudomonadati</taxon>
        <taxon>Planctomycetota</taxon>
        <taxon>Planctomycetia</taxon>
        <taxon>Planctomycetales</taxon>
        <taxon>Planctomycetaceae</taxon>
        <taxon>Stratiformator</taxon>
    </lineage>
</organism>
<dbReference type="GO" id="GO:0005737">
    <property type="term" value="C:cytoplasm"/>
    <property type="evidence" value="ECO:0007669"/>
    <property type="project" value="TreeGrafter"/>
</dbReference>
<evidence type="ECO:0000256" key="3">
    <source>
        <dbReference type="ARBA" id="ARBA00022727"/>
    </source>
</evidence>
<dbReference type="OrthoDB" id="9774907at2"/>
<comment type="caution">
    <text evidence="8">Lacks conserved residue(s) required for the propagation of feature annotation.</text>
</comment>
<proteinExistence type="inferred from homology"/>
<protein>
    <recommendedName>
        <fullName evidence="8">Thymidylate kinase</fullName>
        <ecNumber evidence="8">2.7.4.9</ecNumber>
    </recommendedName>
    <alternativeName>
        <fullName evidence="8">dTMP kinase</fullName>
    </alternativeName>
</protein>
<keyword evidence="5 8" id="KW-0418">Kinase</keyword>
<name>A0A517R3N6_9PLAN</name>
<dbReference type="PANTHER" id="PTHR10344:SF4">
    <property type="entry name" value="UMP-CMP KINASE 2, MITOCHONDRIAL"/>
    <property type="match status" value="1"/>
</dbReference>
<gene>
    <name evidence="8 10" type="primary">tmk</name>
    <name evidence="10" type="ORF">Pan189_29020</name>
</gene>
<dbReference type="AlphaFoldDB" id="A0A517R3N6"/>
<keyword evidence="3 8" id="KW-0545">Nucleotide biosynthesis</keyword>
<evidence type="ECO:0000313" key="11">
    <source>
        <dbReference type="Proteomes" id="UP000317318"/>
    </source>
</evidence>
<keyword evidence="6 8" id="KW-0067">ATP-binding</keyword>
<dbReference type="Gene3D" id="3.40.50.300">
    <property type="entry name" value="P-loop containing nucleotide triphosphate hydrolases"/>
    <property type="match status" value="1"/>
</dbReference>
<reference evidence="10 11" key="1">
    <citation type="submission" date="2019-02" db="EMBL/GenBank/DDBJ databases">
        <title>Deep-cultivation of Planctomycetes and their phenomic and genomic characterization uncovers novel biology.</title>
        <authorList>
            <person name="Wiegand S."/>
            <person name="Jogler M."/>
            <person name="Boedeker C."/>
            <person name="Pinto D."/>
            <person name="Vollmers J."/>
            <person name="Rivas-Marin E."/>
            <person name="Kohn T."/>
            <person name="Peeters S.H."/>
            <person name="Heuer A."/>
            <person name="Rast P."/>
            <person name="Oberbeckmann S."/>
            <person name="Bunk B."/>
            <person name="Jeske O."/>
            <person name="Meyerdierks A."/>
            <person name="Storesund J.E."/>
            <person name="Kallscheuer N."/>
            <person name="Luecker S."/>
            <person name="Lage O.M."/>
            <person name="Pohl T."/>
            <person name="Merkel B.J."/>
            <person name="Hornburger P."/>
            <person name="Mueller R.-W."/>
            <person name="Bruemmer F."/>
            <person name="Labrenz M."/>
            <person name="Spormann A.M."/>
            <person name="Op den Camp H."/>
            <person name="Overmann J."/>
            <person name="Amann R."/>
            <person name="Jetten M.S.M."/>
            <person name="Mascher T."/>
            <person name="Medema M.H."/>
            <person name="Devos D.P."/>
            <person name="Kaster A.-K."/>
            <person name="Ovreas L."/>
            <person name="Rohde M."/>
            <person name="Galperin M.Y."/>
            <person name="Jogler C."/>
        </authorList>
    </citation>
    <scope>NUCLEOTIDE SEQUENCE [LARGE SCALE GENOMIC DNA]</scope>
    <source>
        <strain evidence="10 11">Pan189</strain>
    </source>
</reference>
<feature type="domain" description="Thymidylate kinase-like" evidence="9">
    <location>
        <begin position="7"/>
        <end position="203"/>
    </location>
</feature>
<dbReference type="RefSeq" id="WP_145364610.1">
    <property type="nucleotide sequence ID" value="NZ_CP036268.1"/>
</dbReference>
<dbReference type="EMBL" id="CP036268">
    <property type="protein sequence ID" value="QDT38508.1"/>
    <property type="molecule type" value="Genomic_DNA"/>
</dbReference>
<sequence>MAKLIAIEGIDGAGKGTQAKLLVERLREVGHTAELIGFPRYQETLFGQAVAKFLNGGFGPLDQVDPFLAASLYAGDRFESLPVVKAATEVNDYIIFDRYYGSNLAHQGARVPEDERAEFIERVKQLEFEVYGIPKPDLTILLDLPADLARKQVEKKAKRDYTELTVDLQEENLEYQIKVRECYRELAEIEDSWVAIACNDTLSEVRPIHEIAGEIQHQRIG</sequence>
<evidence type="ECO:0000256" key="7">
    <source>
        <dbReference type="ARBA" id="ARBA00048743"/>
    </source>
</evidence>
<dbReference type="CDD" id="cd01672">
    <property type="entry name" value="TMPK"/>
    <property type="match status" value="1"/>
</dbReference>
<comment type="catalytic activity">
    <reaction evidence="7 8">
        <text>dTMP + ATP = dTDP + ADP</text>
        <dbReference type="Rhea" id="RHEA:13517"/>
        <dbReference type="ChEBI" id="CHEBI:30616"/>
        <dbReference type="ChEBI" id="CHEBI:58369"/>
        <dbReference type="ChEBI" id="CHEBI:63528"/>
        <dbReference type="ChEBI" id="CHEBI:456216"/>
        <dbReference type="EC" id="2.7.4.9"/>
    </reaction>
</comment>
<dbReference type="EC" id="2.7.4.9" evidence="8"/>
<evidence type="ECO:0000256" key="8">
    <source>
        <dbReference type="HAMAP-Rule" id="MF_00165"/>
    </source>
</evidence>
<dbReference type="NCBIfam" id="TIGR00041">
    <property type="entry name" value="DTMP_kinase"/>
    <property type="match status" value="1"/>
</dbReference>
<evidence type="ECO:0000256" key="2">
    <source>
        <dbReference type="ARBA" id="ARBA00022679"/>
    </source>
</evidence>
<dbReference type="KEGG" id="svp:Pan189_29020"/>
<evidence type="ECO:0000256" key="4">
    <source>
        <dbReference type="ARBA" id="ARBA00022741"/>
    </source>
</evidence>
<dbReference type="InterPro" id="IPR027417">
    <property type="entry name" value="P-loop_NTPase"/>
</dbReference>
<comment type="similarity">
    <text evidence="1 8">Belongs to the thymidylate kinase family.</text>
</comment>
<evidence type="ECO:0000313" key="10">
    <source>
        <dbReference type="EMBL" id="QDT38508.1"/>
    </source>
</evidence>
<evidence type="ECO:0000256" key="1">
    <source>
        <dbReference type="ARBA" id="ARBA00009776"/>
    </source>
</evidence>
<dbReference type="Pfam" id="PF02223">
    <property type="entry name" value="Thymidylate_kin"/>
    <property type="match status" value="1"/>
</dbReference>
<dbReference type="InterPro" id="IPR039430">
    <property type="entry name" value="Thymidylate_kin-like_dom"/>
</dbReference>
<dbReference type="GO" id="GO:0006235">
    <property type="term" value="P:dTTP biosynthetic process"/>
    <property type="evidence" value="ECO:0007669"/>
    <property type="project" value="UniProtKB-UniRule"/>
</dbReference>
<dbReference type="InterPro" id="IPR018094">
    <property type="entry name" value="Thymidylate_kinase"/>
</dbReference>
<evidence type="ECO:0000256" key="6">
    <source>
        <dbReference type="ARBA" id="ARBA00022840"/>
    </source>
</evidence>
<keyword evidence="11" id="KW-1185">Reference proteome</keyword>
<dbReference type="SUPFAM" id="SSF52540">
    <property type="entry name" value="P-loop containing nucleoside triphosphate hydrolases"/>
    <property type="match status" value="1"/>
</dbReference>
<dbReference type="HAMAP" id="MF_00165">
    <property type="entry name" value="Thymidylate_kinase"/>
    <property type="match status" value="1"/>
</dbReference>
<evidence type="ECO:0000259" key="9">
    <source>
        <dbReference type="Pfam" id="PF02223"/>
    </source>
</evidence>
<dbReference type="Proteomes" id="UP000317318">
    <property type="component" value="Chromosome"/>
</dbReference>